<evidence type="ECO:0008006" key="4">
    <source>
        <dbReference type="Google" id="ProtNLM"/>
    </source>
</evidence>
<evidence type="ECO:0000313" key="2">
    <source>
        <dbReference type="EMBL" id="MFC6904353.1"/>
    </source>
</evidence>
<sequence>MDSSLSLEEIIADGFVIGTILLCWWAVALVVALPSVALEGSVLTDALRWLAVLLMVTGIGNALVYAIARGIVLSEDARFE</sequence>
<dbReference type="Proteomes" id="UP001596312">
    <property type="component" value="Unassembled WGS sequence"/>
</dbReference>
<keyword evidence="3" id="KW-1185">Reference proteome</keyword>
<accession>A0ABD5V226</accession>
<feature type="transmembrane region" description="Helical" evidence="1">
    <location>
        <begin position="46"/>
        <end position="68"/>
    </location>
</feature>
<proteinExistence type="predicted"/>
<evidence type="ECO:0000313" key="3">
    <source>
        <dbReference type="Proteomes" id="UP001596312"/>
    </source>
</evidence>
<organism evidence="2 3">
    <name type="scientific">Halalkalicoccus tibetensis</name>
    <dbReference type="NCBI Taxonomy" id="175632"/>
    <lineage>
        <taxon>Archaea</taxon>
        <taxon>Methanobacteriati</taxon>
        <taxon>Methanobacteriota</taxon>
        <taxon>Stenosarchaea group</taxon>
        <taxon>Halobacteria</taxon>
        <taxon>Halobacteriales</taxon>
        <taxon>Halococcaceae</taxon>
        <taxon>Halalkalicoccus</taxon>
    </lineage>
</organism>
<feature type="transmembrane region" description="Helical" evidence="1">
    <location>
        <begin position="12"/>
        <end position="34"/>
    </location>
</feature>
<evidence type="ECO:0000256" key="1">
    <source>
        <dbReference type="SAM" id="Phobius"/>
    </source>
</evidence>
<name>A0ABD5V226_9EURY</name>
<dbReference type="EMBL" id="JBHSXQ010000001">
    <property type="protein sequence ID" value="MFC6904353.1"/>
    <property type="molecule type" value="Genomic_DNA"/>
</dbReference>
<protein>
    <recommendedName>
        <fullName evidence="4">Phospholipase_D-nuclease N-terminal</fullName>
    </recommendedName>
</protein>
<keyword evidence="1" id="KW-1133">Transmembrane helix</keyword>
<dbReference type="RefSeq" id="WP_340602860.1">
    <property type="nucleotide sequence ID" value="NZ_JBBMXV010000001.1"/>
</dbReference>
<dbReference type="AlphaFoldDB" id="A0ABD5V226"/>
<reference evidence="2 3" key="1">
    <citation type="journal article" date="2019" name="Int. J. Syst. Evol. Microbiol.">
        <title>The Global Catalogue of Microorganisms (GCM) 10K type strain sequencing project: providing services to taxonomists for standard genome sequencing and annotation.</title>
        <authorList>
            <consortium name="The Broad Institute Genomics Platform"/>
            <consortium name="The Broad Institute Genome Sequencing Center for Infectious Disease"/>
            <person name="Wu L."/>
            <person name="Ma J."/>
        </authorList>
    </citation>
    <scope>NUCLEOTIDE SEQUENCE [LARGE SCALE GENOMIC DNA]</scope>
    <source>
        <strain evidence="2 3">CGMCC 1.3240</strain>
    </source>
</reference>
<comment type="caution">
    <text evidence="2">The sequence shown here is derived from an EMBL/GenBank/DDBJ whole genome shotgun (WGS) entry which is preliminary data.</text>
</comment>
<keyword evidence="1" id="KW-0812">Transmembrane</keyword>
<keyword evidence="1" id="KW-0472">Membrane</keyword>
<gene>
    <name evidence="2" type="ORF">ACFQGH_03980</name>
</gene>